<dbReference type="Proteomes" id="UP000664132">
    <property type="component" value="Unassembled WGS sequence"/>
</dbReference>
<feature type="compositionally biased region" description="Low complexity" evidence="1">
    <location>
        <begin position="307"/>
        <end position="331"/>
    </location>
</feature>
<feature type="transmembrane region" description="Helical" evidence="2">
    <location>
        <begin position="64"/>
        <end position="83"/>
    </location>
</feature>
<evidence type="ECO:0000313" key="4">
    <source>
        <dbReference type="Proteomes" id="UP000664132"/>
    </source>
</evidence>
<feature type="region of interest" description="Disordered" evidence="1">
    <location>
        <begin position="451"/>
        <end position="524"/>
    </location>
</feature>
<keyword evidence="2" id="KW-0812">Transmembrane</keyword>
<evidence type="ECO:0000256" key="2">
    <source>
        <dbReference type="SAM" id="Phobius"/>
    </source>
</evidence>
<keyword evidence="2" id="KW-1133">Transmembrane helix</keyword>
<gene>
    <name evidence="3" type="ORF">IFR04_000759</name>
</gene>
<feature type="transmembrane region" description="Helical" evidence="2">
    <location>
        <begin position="29"/>
        <end position="52"/>
    </location>
</feature>
<name>A0A8H8BW47_9HELO</name>
<protein>
    <submittedName>
        <fullName evidence="3">Uncharacterized protein</fullName>
    </submittedName>
</protein>
<evidence type="ECO:0000256" key="1">
    <source>
        <dbReference type="SAM" id="MobiDB-lite"/>
    </source>
</evidence>
<feature type="region of interest" description="Disordered" evidence="1">
    <location>
        <begin position="228"/>
        <end position="331"/>
    </location>
</feature>
<accession>A0A8H8BW47</accession>
<dbReference type="OrthoDB" id="3531381at2759"/>
<evidence type="ECO:0000313" key="3">
    <source>
        <dbReference type="EMBL" id="KAG4426052.1"/>
    </source>
</evidence>
<organism evidence="3 4">
    <name type="scientific">Cadophora malorum</name>
    <dbReference type="NCBI Taxonomy" id="108018"/>
    <lineage>
        <taxon>Eukaryota</taxon>
        <taxon>Fungi</taxon>
        <taxon>Dikarya</taxon>
        <taxon>Ascomycota</taxon>
        <taxon>Pezizomycotina</taxon>
        <taxon>Leotiomycetes</taxon>
        <taxon>Helotiales</taxon>
        <taxon>Ploettnerulaceae</taxon>
        <taxon>Cadophora</taxon>
    </lineage>
</organism>
<dbReference type="AlphaFoldDB" id="A0A8H8BW47"/>
<feature type="transmembrane region" description="Helical" evidence="2">
    <location>
        <begin position="142"/>
        <end position="166"/>
    </location>
</feature>
<dbReference type="EMBL" id="JAFJYH010000005">
    <property type="protein sequence ID" value="KAG4426052.1"/>
    <property type="molecule type" value="Genomic_DNA"/>
</dbReference>
<sequence>MGSYPELSTALPATFIKPSRTSRILRPGIVLATVGLLAAVSLVGLGVAGAVLSSGGKRTKSTNALQALALIASLLSIIYVLIHGVAAKHNEPVGLVRPPRSRLHAACFILARLALVFWMVVFFTACAVVAKPGACLTGSRTCKLQIADVVASIVGFVATGVVLTALESCKYPFEIPNLLSRKISFWRSPGGDDILEHSVSRASSFDAGPIFGEKPRDTMVQNSSIETKPLPEAPSEISEAPERPLTPLLSISRRSRGTEKKSISNSDSAVSLSYETSSGASEYMSTSDRSSHVSMPRRAVTRRPVRQRPSSKTVTPSSSISNLSRRSPLSSVRSADYPHILVRPELRYCPPVIPPPHGWNPSRTSSISQLLPVADVQGLQRRPSFNTSENFVIRGPRKNLPPLPRSRPPLTRRRTNETSRPGSHINDRPGFDYEERLDEYVRKIEVEYVTRSQSKRNQHPSTVGKRQPGNFERLSPPPTRVDSKARYRERKPSRVASSPAKPVAKIRPGTAHPTGSGKVDPVTPKPFRRLSLGDLSSGLGNMAGFGKMFE</sequence>
<feature type="region of interest" description="Disordered" evidence="1">
    <location>
        <begin position="387"/>
        <end position="431"/>
    </location>
</feature>
<feature type="compositionally biased region" description="Basic and acidic residues" evidence="1">
    <location>
        <begin position="481"/>
        <end position="492"/>
    </location>
</feature>
<feature type="transmembrane region" description="Helical" evidence="2">
    <location>
        <begin position="103"/>
        <end position="130"/>
    </location>
</feature>
<reference evidence="3" key="1">
    <citation type="submission" date="2021-02" db="EMBL/GenBank/DDBJ databases">
        <title>Genome sequence Cadophora malorum strain M34.</title>
        <authorList>
            <person name="Stefanovic E."/>
            <person name="Vu D."/>
            <person name="Scully C."/>
            <person name="Dijksterhuis J."/>
            <person name="Roader J."/>
            <person name="Houbraken J."/>
        </authorList>
    </citation>
    <scope>NUCLEOTIDE SEQUENCE</scope>
    <source>
        <strain evidence="3">M34</strain>
    </source>
</reference>
<feature type="compositionally biased region" description="Polar residues" evidence="1">
    <location>
        <begin position="263"/>
        <end position="288"/>
    </location>
</feature>
<keyword evidence="4" id="KW-1185">Reference proteome</keyword>
<comment type="caution">
    <text evidence="3">The sequence shown here is derived from an EMBL/GenBank/DDBJ whole genome shotgun (WGS) entry which is preliminary data.</text>
</comment>
<keyword evidence="2" id="KW-0472">Membrane</keyword>
<proteinExistence type="predicted"/>